<gene>
    <name evidence="3" type="ORF">TAV2_LOCUS12238</name>
</gene>
<dbReference type="PANTHER" id="PTHR31840:SF1">
    <property type="entry name" value="COILED-COIL DOMAIN-CONTAINING PROTEIN 97"/>
    <property type="match status" value="1"/>
</dbReference>
<dbReference type="InterPro" id="IPR040233">
    <property type="entry name" value="CCD97-like_C"/>
</dbReference>
<dbReference type="InterPro" id="IPR018613">
    <property type="entry name" value="Ccdc97-like"/>
</dbReference>
<sequence length="66" mass="8121">MQDRMDQFTHMMQWKFLPGEDHQHLDYLKIDKDETLDDHWMREVNHDAEEKDFEDVQEDAVTQPQC</sequence>
<dbReference type="PANTHER" id="PTHR31840">
    <property type="entry name" value="COILED-COIL DOMAIN-CONTAINING PROTEIN 97"/>
    <property type="match status" value="1"/>
</dbReference>
<evidence type="ECO:0000256" key="1">
    <source>
        <dbReference type="SAM" id="MobiDB-lite"/>
    </source>
</evidence>
<evidence type="ECO:0000313" key="3">
    <source>
        <dbReference type="EMBL" id="CAH2057580.1"/>
    </source>
</evidence>
<evidence type="ECO:0000313" key="4">
    <source>
        <dbReference type="Proteomes" id="UP000836841"/>
    </source>
</evidence>
<comment type="caution">
    <text evidence="3">The sequence shown here is derived from an EMBL/GenBank/DDBJ whole genome shotgun (WGS) entry which is preliminary data.</text>
</comment>
<dbReference type="Proteomes" id="UP000836841">
    <property type="component" value="Unassembled WGS sequence"/>
</dbReference>
<dbReference type="Pfam" id="PF09747">
    <property type="entry name" value="CCD97-like_C"/>
    <property type="match status" value="1"/>
</dbReference>
<protein>
    <recommendedName>
        <fullName evidence="2">CCD97-like C-terminal domain-containing protein</fullName>
    </recommendedName>
</protein>
<organism evidence="3 4">
    <name type="scientific">Thlaspi arvense</name>
    <name type="common">Field penny-cress</name>
    <dbReference type="NCBI Taxonomy" id="13288"/>
    <lineage>
        <taxon>Eukaryota</taxon>
        <taxon>Viridiplantae</taxon>
        <taxon>Streptophyta</taxon>
        <taxon>Embryophyta</taxon>
        <taxon>Tracheophyta</taxon>
        <taxon>Spermatophyta</taxon>
        <taxon>Magnoliopsida</taxon>
        <taxon>eudicotyledons</taxon>
        <taxon>Gunneridae</taxon>
        <taxon>Pentapetalae</taxon>
        <taxon>rosids</taxon>
        <taxon>malvids</taxon>
        <taxon>Brassicales</taxon>
        <taxon>Brassicaceae</taxon>
        <taxon>Thlaspideae</taxon>
        <taxon>Thlaspi</taxon>
    </lineage>
</organism>
<feature type="region of interest" description="Disordered" evidence="1">
    <location>
        <begin position="46"/>
        <end position="66"/>
    </location>
</feature>
<name>A0AAU9S8R2_THLAR</name>
<reference evidence="3 4" key="1">
    <citation type="submission" date="2022-03" db="EMBL/GenBank/DDBJ databases">
        <authorList>
            <person name="Nunn A."/>
            <person name="Chopra R."/>
            <person name="Nunn A."/>
            <person name="Contreras Garrido A."/>
        </authorList>
    </citation>
    <scope>NUCLEOTIDE SEQUENCE [LARGE SCALE GENOMIC DNA]</scope>
</reference>
<feature type="domain" description="CCD97-like C-terminal" evidence="2">
    <location>
        <begin position="1"/>
        <end position="55"/>
    </location>
</feature>
<accession>A0AAU9S8R2</accession>
<keyword evidence="4" id="KW-1185">Reference proteome</keyword>
<proteinExistence type="predicted"/>
<evidence type="ECO:0000259" key="2">
    <source>
        <dbReference type="Pfam" id="PF09747"/>
    </source>
</evidence>
<dbReference type="EMBL" id="CAJVSB020000720">
    <property type="protein sequence ID" value="CAH2057580.1"/>
    <property type="molecule type" value="Genomic_DNA"/>
</dbReference>
<dbReference type="AlphaFoldDB" id="A0AAU9S8R2"/>